<keyword evidence="3" id="KW-1005">Bacterial flagellum biogenesis</keyword>
<gene>
    <name evidence="5" type="ORF">BI344_06615</name>
    <name evidence="4" type="ORF">BI347_10930</name>
</gene>
<evidence type="ECO:0000313" key="7">
    <source>
        <dbReference type="Proteomes" id="UP000180280"/>
    </source>
</evidence>
<evidence type="ECO:0000313" key="5">
    <source>
        <dbReference type="EMBL" id="OHX20173.1"/>
    </source>
</evidence>
<dbReference type="GO" id="GO:0044780">
    <property type="term" value="P:bacterial-type flagellum assembly"/>
    <property type="evidence" value="ECO:0007669"/>
    <property type="project" value="InterPro"/>
</dbReference>
<dbReference type="SUPFAM" id="SSF140566">
    <property type="entry name" value="FlgN-like"/>
    <property type="match status" value="1"/>
</dbReference>
<dbReference type="AlphaFoldDB" id="A0A1S1X412"/>
<evidence type="ECO:0000313" key="6">
    <source>
        <dbReference type="Proteomes" id="UP000180088"/>
    </source>
</evidence>
<evidence type="ECO:0008006" key="8">
    <source>
        <dbReference type="Google" id="ProtNLM"/>
    </source>
</evidence>
<dbReference type="RefSeq" id="WP_071112598.1">
    <property type="nucleotide sequence ID" value="NZ_MKCS01000001.1"/>
</dbReference>
<dbReference type="Pfam" id="PF05130">
    <property type="entry name" value="FlgN"/>
    <property type="match status" value="1"/>
</dbReference>
<accession>A0A1S1X412</accession>
<dbReference type="STRING" id="1903179.BI347_10930"/>
<dbReference type="Proteomes" id="UP000180088">
    <property type="component" value="Unassembled WGS sequence"/>
</dbReference>
<dbReference type="InterPro" id="IPR007809">
    <property type="entry name" value="FlgN-like"/>
</dbReference>
<name>A0A1S1X412_9NEIS</name>
<dbReference type="Gene3D" id="1.20.58.300">
    <property type="entry name" value="FlgN-like"/>
    <property type="match status" value="1"/>
</dbReference>
<evidence type="ECO:0000256" key="2">
    <source>
        <dbReference type="ARBA" id="ARBA00007703"/>
    </source>
</evidence>
<evidence type="ECO:0000256" key="1">
    <source>
        <dbReference type="ARBA" id="ARBA00002397"/>
    </source>
</evidence>
<comment type="function">
    <text evidence="1">Required for the efficient initiation of filament assembly.</text>
</comment>
<evidence type="ECO:0000256" key="3">
    <source>
        <dbReference type="ARBA" id="ARBA00022795"/>
    </source>
</evidence>
<dbReference type="InterPro" id="IPR036679">
    <property type="entry name" value="FlgN-like_sf"/>
</dbReference>
<proteinExistence type="inferred from homology"/>
<comment type="caution">
    <text evidence="4">The sequence shown here is derived from an EMBL/GenBank/DDBJ whole genome shotgun (WGS) entry which is preliminary data.</text>
</comment>
<evidence type="ECO:0000313" key="4">
    <source>
        <dbReference type="EMBL" id="OHX13966.1"/>
    </source>
</evidence>
<sequence length="154" mass="16808">MSVIDEFVQLCRDEANSVSRLVVLLEQEQALLIQGEEHKLEELADSKSGVLDELAQQSAARGRLMSALGVLDRDTLYIWLADKPPACEAWTWLEDAVNRAQSINQLNGSFVSEKLAVIEESLLVLRTAAAATLGYDRGGNQPDVVSGRRLLGSA</sequence>
<dbReference type="Proteomes" id="UP000180280">
    <property type="component" value="Unassembled WGS sequence"/>
</dbReference>
<keyword evidence="7" id="KW-1185">Reference proteome</keyword>
<dbReference type="OrthoDB" id="8594749at2"/>
<reference evidence="6 7" key="1">
    <citation type="submission" date="2016-09" db="EMBL/GenBank/DDBJ databases">
        <title>Chromobacterium muskegensis sp. nov., an insecticidal bacterium isolated from Sphagnum bogs.</title>
        <authorList>
            <person name="Sparks M.E."/>
            <person name="Blackburn M.B."/>
            <person name="Gundersen-Rindal D.E."/>
            <person name="Mitchell A."/>
            <person name="Farrar R."/>
            <person name="Kuhar D."/>
        </authorList>
    </citation>
    <scope>NUCLEOTIDE SEQUENCE [LARGE SCALE GENOMIC DNA]</scope>
    <source>
        <strain evidence="5 7">14B-1</strain>
        <strain evidence="4 6">37-2</strain>
    </source>
</reference>
<comment type="similarity">
    <text evidence="2">Belongs to the FlgN family.</text>
</comment>
<organism evidence="4 6">
    <name type="scientific">Chromobacterium sphagni</name>
    <dbReference type="NCBI Taxonomy" id="1903179"/>
    <lineage>
        <taxon>Bacteria</taxon>
        <taxon>Pseudomonadati</taxon>
        <taxon>Pseudomonadota</taxon>
        <taxon>Betaproteobacteria</taxon>
        <taxon>Neisseriales</taxon>
        <taxon>Chromobacteriaceae</taxon>
        <taxon>Chromobacterium</taxon>
    </lineage>
</organism>
<dbReference type="EMBL" id="MKCT01000017">
    <property type="protein sequence ID" value="OHX20173.1"/>
    <property type="molecule type" value="Genomic_DNA"/>
</dbReference>
<dbReference type="EMBL" id="MKCS01000001">
    <property type="protein sequence ID" value="OHX13966.1"/>
    <property type="molecule type" value="Genomic_DNA"/>
</dbReference>
<protein>
    <recommendedName>
        <fullName evidence="8">Flagellar biosynthesis protein FlgN</fullName>
    </recommendedName>
</protein>